<dbReference type="RefSeq" id="XP_020426878.1">
    <property type="nucleotide sequence ID" value="XM_020582524.1"/>
</dbReference>
<keyword evidence="2" id="KW-1185">Reference proteome</keyword>
<proteinExistence type="predicted"/>
<dbReference type="PANTHER" id="PTHR20916:SF18">
    <property type="entry name" value="IPT_TIG DOMAIN-CONTAINING PROTEIN"/>
    <property type="match status" value="1"/>
</dbReference>
<gene>
    <name evidence="1" type="ORF">PPL_11775</name>
</gene>
<comment type="caution">
    <text evidence="1">The sequence shown here is derived from an EMBL/GenBank/DDBJ whole genome shotgun (WGS) entry which is preliminary data.</text>
</comment>
<dbReference type="GeneID" id="31367243"/>
<name>D3BUF6_HETP5</name>
<dbReference type="Proteomes" id="UP000001396">
    <property type="component" value="Unassembled WGS sequence"/>
</dbReference>
<reference evidence="1 2" key="1">
    <citation type="journal article" date="2011" name="Genome Res.">
        <title>Phylogeny-wide analysis of social amoeba genomes highlights ancient origins for complex intercellular communication.</title>
        <authorList>
            <person name="Heidel A.J."/>
            <person name="Lawal H.M."/>
            <person name="Felder M."/>
            <person name="Schilde C."/>
            <person name="Helps N.R."/>
            <person name="Tunggal B."/>
            <person name="Rivero F."/>
            <person name="John U."/>
            <person name="Schleicher M."/>
            <person name="Eichinger L."/>
            <person name="Platzer M."/>
            <person name="Noegel A.A."/>
            <person name="Schaap P."/>
            <person name="Gloeckner G."/>
        </authorList>
    </citation>
    <scope>NUCLEOTIDE SEQUENCE [LARGE SCALE GENOMIC DNA]</scope>
    <source>
        <strain evidence="2">ATCC 26659 / Pp 5 / PN500</strain>
    </source>
</reference>
<dbReference type="EMBL" id="ADBJ01000060">
    <property type="protein sequence ID" value="EFA74744.1"/>
    <property type="molecule type" value="Genomic_DNA"/>
</dbReference>
<dbReference type="PANTHER" id="PTHR20916">
    <property type="entry name" value="CYSTEINE AND GLYCINE-RICH PROTEIN 2 BINDING PROTEIN"/>
    <property type="match status" value="1"/>
</dbReference>
<evidence type="ECO:0000313" key="2">
    <source>
        <dbReference type="Proteomes" id="UP000001396"/>
    </source>
</evidence>
<sequence length="1290" mass="150727">MIESFSVKVQSSHYNGVVNNGVIRNENNSLTFTIPISNDDVFENISKSKGDLLSKLTLCFQGESIADDMGTTFQALTLTDIQQYQYHTIDFIDRLSHFIRNDFESNINTTFRSALLEQLLIAIDNIYQYINTLFDTDISTATTLSSTTTTLYSSLKLLNTKNQLSFWLQFSTSINRLLYNIKSYKLVTNNDSMNGIINDILTRFMKDLIAITLYSGETFKLVNVEIIKRFISQFNTTIKLNSKHVNLWNLFDIVFYNELYNQNILFQEYQYLYIKSLNCISTYLVVKNQDVLLKDDHDRSNNSSHWQGVFNLITKYIDWINSNGDNLKERLKLVEQGKFHVDRLLNLLLDMAERWSGSSMPSIKFYLDDDDNDRNNNNNTDNYNSTNNNNNLELFNKLFTIIYDLAFISIDRVDRWIEILDIFLNSISIVNNNNNNQDDSNNIGNHLSISKSIATNIRNRMKESLSIESLPERHQFAQDELMGVSIVNDYRHLYVHAKRLNTVVPSVVLKLYVNSLKITVRHLSGQIDRLTTTTTTTTYNTNALKDEMANSVIKLSKLLDLSKITSTSQQDNEFLIDALFSLLPNIDRFDRTFTKALPRIKDIMSTFKQQQQYNYIISKWCSYFNSISNTSLDEDEDDNSNSINNENRIITLLFNSQYQLDQLVPSNDYSIILQQQEDCQPLLDYLSILISSMLKYNQIQPNQQYHQQYINRFNIIIKEILPCFKKIIIDKDRQYQNIINNNNDIESIIFNLTVDCLYIQYLYWPTLATTLTNLPIPLITTTTSNQKQQQQQQLLQQQDQPKQYYMKLKLYLYYYNRLRNINQFINKYKFDYMTLLPFILLDNEYGSVHRSLIETIMNLLNKEKVFAKQSSIVPLSKNDRYSMLNTFLLNIIEEPVKFKSMLLHTIDYINLFKSLQQIDNEILNEIRWFKGRDTRFAVEFAGSGDGATKETYLFLYDLIPQATIVYSITSRLTNFVKVDVNCESLDNLLSSIGKQLHASHRHHFLRSYCLPMISHVSADLKGCGIQLIYRVMKQFPRDNNNNNDNSNSKAQYFIKEYALLLPKLLGYYKSIVSTVDYVRLLKIFRLFIERLLMYYPLVRCGNNEKRQNEKEMELKLTSPIPTQLMTVIFDRFIPMLVDSIVFILSINGETNNLEQQTRFKHSWMVHSAAFTESITLHLDKLLLIDQQQQSDDINHFKPIDLNHLILRNNLMLMKPLSTNNNNKKPIIKQLFKLLLNLFYFGSYGRSIVLDILPIINTIIKDIQDYQHPIFLYGIEFFKNIGSVGATYIKI</sequence>
<organism evidence="1 2">
    <name type="scientific">Heterostelium pallidum (strain ATCC 26659 / Pp 5 / PN500)</name>
    <name type="common">Cellular slime mold</name>
    <name type="synonym">Polysphondylium pallidum</name>
    <dbReference type="NCBI Taxonomy" id="670386"/>
    <lineage>
        <taxon>Eukaryota</taxon>
        <taxon>Amoebozoa</taxon>
        <taxon>Evosea</taxon>
        <taxon>Eumycetozoa</taxon>
        <taxon>Dictyostelia</taxon>
        <taxon>Acytosteliales</taxon>
        <taxon>Acytosteliaceae</taxon>
        <taxon>Heterostelium</taxon>
    </lineage>
</organism>
<accession>D3BUF6</accession>
<protein>
    <submittedName>
        <fullName evidence="1">Uncharacterized protein</fullName>
    </submittedName>
</protein>
<evidence type="ECO:0000313" key="1">
    <source>
        <dbReference type="EMBL" id="EFA74744.1"/>
    </source>
</evidence>
<dbReference type="InParanoid" id="D3BUF6"/>